<dbReference type="STRING" id="284590.Q6CV49"/>
<dbReference type="OMA" id="FFRPKIL"/>
<dbReference type="Gene3D" id="3.10.120.10">
    <property type="entry name" value="Cytochrome b5-like heme/steroid binding domain"/>
    <property type="match status" value="1"/>
</dbReference>
<dbReference type="InterPro" id="IPR001199">
    <property type="entry name" value="Cyt_B5-like_heme/steroid-bd"/>
</dbReference>
<dbReference type="GO" id="GO:0006089">
    <property type="term" value="P:lactate metabolic process"/>
    <property type="evidence" value="ECO:0007669"/>
    <property type="project" value="TreeGrafter"/>
</dbReference>
<dbReference type="InterPro" id="IPR013785">
    <property type="entry name" value="Aldolase_TIM"/>
</dbReference>
<dbReference type="PANTHER" id="PTHR10578:SF148">
    <property type="entry name" value="L-LACTATE DEHYDROGENASE (CYTOCHROME)"/>
    <property type="match status" value="1"/>
</dbReference>
<dbReference type="AlphaFoldDB" id="Q6CV49"/>
<dbReference type="Proteomes" id="UP000000598">
    <property type="component" value="Chromosome B"/>
</dbReference>
<dbReference type="InterPro" id="IPR000262">
    <property type="entry name" value="FMN-dep_DH"/>
</dbReference>
<evidence type="ECO:0000313" key="6">
    <source>
        <dbReference type="Proteomes" id="UP000000598"/>
    </source>
</evidence>
<keyword evidence="2" id="KW-0560">Oxidoreductase</keyword>
<dbReference type="InParanoid" id="Q6CV49"/>
<dbReference type="EMBL" id="CR382122">
    <property type="protein sequence ID" value="CAH02583.1"/>
    <property type="molecule type" value="Genomic_DNA"/>
</dbReference>
<evidence type="ECO:0000259" key="3">
    <source>
        <dbReference type="PROSITE" id="PS50255"/>
    </source>
</evidence>
<dbReference type="CDD" id="cd02922">
    <property type="entry name" value="FCB2_FMN"/>
    <property type="match status" value="1"/>
</dbReference>
<dbReference type="SUPFAM" id="SSF55856">
    <property type="entry name" value="Cytochrome b5-like heme/steroid binding domain"/>
    <property type="match status" value="1"/>
</dbReference>
<organism evidence="5 6">
    <name type="scientific">Kluyveromyces lactis (strain ATCC 8585 / CBS 2359 / DSM 70799 / NBRC 1267 / NRRL Y-1140 / WM37)</name>
    <name type="common">Yeast</name>
    <name type="synonym">Candida sphaerica</name>
    <dbReference type="NCBI Taxonomy" id="284590"/>
    <lineage>
        <taxon>Eukaryota</taxon>
        <taxon>Fungi</taxon>
        <taxon>Dikarya</taxon>
        <taxon>Ascomycota</taxon>
        <taxon>Saccharomycotina</taxon>
        <taxon>Saccharomycetes</taxon>
        <taxon>Saccharomycetales</taxon>
        <taxon>Saccharomycetaceae</taxon>
        <taxon>Kluyveromyces</taxon>
    </lineage>
</organism>
<reference evidence="5 6" key="1">
    <citation type="journal article" date="2004" name="Nature">
        <title>Genome evolution in yeasts.</title>
        <authorList>
            <consortium name="Genolevures"/>
            <person name="Dujon B."/>
            <person name="Sherman D."/>
            <person name="Fischer G."/>
            <person name="Durrens P."/>
            <person name="Casaregola S."/>
            <person name="Lafontaine I."/>
            <person name="de Montigny J."/>
            <person name="Marck C."/>
            <person name="Neuveglise C."/>
            <person name="Talla E."/>
            <person name="Goffard N."/>
            <person name="Frangeul L."/>
            <person name="Aigle M."/>
            <person name="Anthouard V."/>
            <person name="Babour A."/>
            <person name="Barbe V."/>
            <person name="Barnay S."/>
            <person name="Blanchin S."/>
            <person name="Beckerich J.M."/>
            <person name="Beyne E."/>
            <person name="Bleykasten C."/>
            <person name="Boisrame A."/>
            <person name="Boyer J."/>
            <person name="Cattolico L."/>
            <person name="Confanioleri F."/>
            <person name="de Daruvar A."/>
            <person name="Despons L."/>
            <person name="Fabre E."/>
            <person name="Fairhead C."/>
            <person name="Ferry-Dumazet H."/>
            <person name="Groppi A."/>
            <person name="Hantraye F."/>
            <person name="Hennequin C."/>
            <person name="Jauniaux N."/>
            <person name="Joyet P."/>
            <person name="Kachouri R."/>
            <person name="Kerrest A."/>
            <person name="Koszul R."/>
            <person name="Lemaire M."/>
            <person name="Lesur I."/>
            <person name="Ma L."/>
            <person name="Muller H."/>
            <person name="Nicaud J.M."/>
            <person name="Nikolski M."/>
            <person name="Oztas S."/>
            <person name="Ozier-Kalogeropoulos O."/>
            <person name="Pellenz S."/>
            <person name="Potier S."/>
            <person name="Richard G.F."/>
            <person name="Straub M.L."/>
            <person name="Suleau A."/>
            <person name="Swennene D."/>
            <person name="Tekaia F."/>
            <person name="Wesolowski-Louvel M."/>
            <person name="Westhof E."/>
            <person name="Wirth B."/>
            <person name="Zeniou-Meyer M."/>
            <person name="Zivanovic I."/>
            <person name="Bolotin-Fukuhara M."/>
            <person name="Thierry A."/>
            <person name="Bouchier C."/>
            <person name="Caudron B."/>
            <person name="Scarpelli C."/>
            <person name="Gaillardin C."/>
            <person name="Weissenbach J."/>
            <person name="Wincker P."/>
            <person name="Souciet J.L."/>
        </authorList>
    </citation>
    <scope>NUCLEOTIDE SEQUENCE [LARGE SCALE GENOMIC DNA]</scope>
    <source>
        <strain evidence="6">ATCC 8585 / CBS 2359 / DSM 70799 / NBRC 1267 / NRRL Y-1140 / WM37</strain>
    </source>
</reference>
<feature type="domain" description="FMN hydroxy acid dehydrogenase" evidence="4">
    <location>
        <begin position="177"/>
        <end position="531"/>
    </location>
</feature>
<evidence type="ECO:0000256" key="2">
    <source>
        <dbReference type="ARBA" id="ARBA00023002"/>
    </source>
</evidence>
<dbReference type="InterPro" id="IPR037396">
    <property type="entry name" value="FMN_HAD"/>
</dbReference>
<dbReference type="eggNOG" id="KOG0537">
    <property type="taxonomic scope" value="Eukaryota"/>
</dbReference>
<evidence type="ECO:0000256" key="1">
    <source>
        <dbReference type="ARBA" id="ARBA00001917"/>
    </source>
</evidence>
<dbReference type="SMART" id="SM01117">
    <property type="entry name" value="Cyt-b5"/>
    <property type="match status" value="1"/>
</dbReference>
<evidence type="ECO:0000259" key="4">
    <source>
        <dbReference type="PROSITE" id="PS51349"/>
    </source>
</evidence>
<proteinExistence type="predicted"/>
<dbReference type="PROSITE" id="PS50255">
    <property type="entry name" value="CYTOCHROME_B5_2"/>
    <property type="match status" value="1"/>
</dbReference>
<gene>
    <name evidence="5" type="ORF">KLLA0_B14795g</name>
</gene>
<feature type="domain" description="Cytochrome b5 heme-binding" evidence="3">
    <location>
        <begin position="78"/>
        <end position="155"/>
    </location>
</feature>
<dbReference type="GO" id="GO:0004460">
    <property type="term" value="F:L-lactate dehydrogenase (cytochrome) activity"/>
    <property type="evidence" value="ECO:0007669"/>
    <property type="project" value="TreeGrafter"/>
</dbReference>
<name>Q6CV49_KLULA</name>
<evidence type="ECO:0000313" key="5">
    <source>
        <dbReference type="EMBL" id="CAH02583.1"/>
    </source>
</evidence>
<dbReference type="RefSeq" id="XP_452190.1">
    <property type="nucleotide sequence ID" value="XM_452190.1"/>
</dbReference>
<dbReference type="InterPro" id="IPR036400">
    <property type="entry name" value="Cyt_B5-like_heme/steroid_sf"/>
</dbReference>
<dbReference type="PaxDb" id="284590-Q6CV49"/>
<dbReference type="PROSITE" id="PS00557">
    <property type="entry name" value="FMN_HYDROXY_ACID_DH_1"/>
    <property type="match status" value="1"/>
</dbReference>
<dbReference type="SUPFAM" id="SSF51395">
    <property type="entry name" value="FMN-linked oxidoreductases"/>
    <property type="match status" value="1"/>
</dbReference>
<dbReference type="PANTHER" id="PTHR10578">
    <property type="entry name" value="S -2-HYDROXY-ACID OXIDASE-RELATED"/>
    <property type="match status" value="1"/>
</dbReference>
<dbReference type="InterPro" id="IPR037458">
    <property type="entry name" value="L-MDH/L-LDH_FMN-bd"/>
</dbReference>
<dbReference type="GeneID" id="2897257"/>
<dbReference type="InterPro" id="IPR008259">
    <property type="entry name" value="FMN_hydac_DH_AS"/>
</dbReference>
<dbReference type="Pfam" id="PF01070">
    <property type="entry name" value="FMN_dh"/>
    <property type="match status" value="1"/>
</dbReference>
<protein>
    <submittedName>
        <fullName evidence="5">KLLA0B14795p</fullName>
    </submittedName>
</protein>
<comment type="cofactor">
    <cofactor evidence="1">
        <name>FMN</name>
        <dbReference type="ChEBI" id="CHEBI:58210"/>
    </cofactor>
</comment>
<accession>Q6CV49</accession>
<keyword evidence="6" id="KW-1185">Reference proteome</keyword>
<dbReference type="PROSITE" id="PS51349">
    <property type="entry name" value="FMN_HYDROXY_ACID_DH_2"/>
    <property type="match status" value="1"/>
</dbReference>
<dbReference type="Pfam" id="PF00173">
    <property type="entry name" value="Cyt-b5"/>
    <property type="match status" value="1"/>
</dbReference>
<dbReference type="HOGENOM" id="CLU_020639_1_1_1"/>
<dbReference type="KEGG" id="kla:KLLA0_B14795g"/>
<dbReference type="eggNOG" id="KOG0538">
    <property type="taxonomic scope" value="Eukaryota"/>
</dbReference>
<sequence length="556" mass="62900">MISTRVASRSARIAFKGVGNAARINVANRFLRTKASPSAQRKPSESKSKFNKTTKASLLTGASSLTLFLSYFLSDNDKDGVSVKEVKMHNRIDDCWIVIDNEVYDITKFLSQHPGGVARLMEFAGRDATERFYQMHSSATLEKMKEHLVYIGKLKGAFDKELSEEEIRIIEHKAKIPPLRKIFCLSDFEAVAKQVLPKSTFFYYATGSSDEYTLRENHYAYSRVFFRPKILQDIEEVDTSTKFLGAKVDLPIYITAFAGSRLAHPMGELNLQSAAYDANVMQMVPKQNSYSHEEFFPHVPDDQNQWLQFHFDTQEELDNLDKWVERAGTLPSAKGLFFNVDLADIGNREKDSRQRASQPGSEYLDEMTDNKFGSHPKITWSTIERVMKNTHLPVALKGVQRGEDVVIAAQKGVKAVILSNHGGRQLDFSRPPLEVLVEAKQMLKEKNLDGKIEIYLDGGVRRGSDILKALCLGATGVGMGRPFLYAMSGYGEEGVTHLFNILRTEIENNMRLLGVDKIEDLDESLVDFRSLSFKNPRINDALYDQAYEPLQFPEFK</sequence>
<dbReference type="Gene3D" id="3.20.20.70">
    <property type="entry name" value="Aldolase class I"/>
    <property type="match status" value="1"/>
</dbReference>